<dbReference type="OrthoDB" id="9764248at2"/>
<evidence type="ECO:0008006" key="9">
    <source>
        <dbReference type="Google" id="ProtNLM"/>
    </source>
</evidence>
<keyword evidence="3" id="KW-0479">Metal-binding</keyword>
<sequence length="448" mass="49854">MTDPQIPVFDASSEFHQNLGLLKVAETAMRKHGDVVMIRASDTRQMLLMAGTDSIRYWKNHQGQFQTELGDIASNAGTTRILIGDALERPENAAIWDASRSGLAEVNAQWDGWAHQSLIDATQALVRDLALNAEAPVDLRPICSLWAVRALCPALFGQALPDPEMVEGLMQIEQFYFAMSTLDAEATATPEALAEFQAARGFLDRAVRAGLAQNSADAPNVLASMNRCLPATLTEAERVDFLRPTLGRLLLEKLNIDGLGLFWTLSHLAQNPDLVAEMAQEVAGCADLYNAPDPETPLCYSVIQEAQRLYPELPFIYRITSKEMEVQGYRVEPRTTILFAPWLVHRDARYWEAPNRFDGQRFLTPPEDRSSYLPFGIGPRVRNRTQFLQHQLSVAVRAVVAEYRIELAPDCKRGNLRPILRSTLAPRGAVPVSFHYRTANTEAATLAL</sequence>
<evidence type="ECO:0000256" key="5">
    <source>
        <dbReference type="ARBA" id="ARBA00023004"/>
    </source>
</evidence>
<comment type="similarity">
    <text evidence="1">Belongs to the cytochrome P450 family.</text>
</comment>
<dbReference type="GO" id="GO:0004497">
    <property type="term" value="F:monooxygenase activity"/>
    <property type="evidence" value="ECO:0007669"/>
    <property type="project" value="UniProtKB-KW"/>
</dbReference>
<dbReference type="PANTHER" id="PTHR24291:SF50">
    <property type="entry name" value="BIFUNCTIONAL ALBAFLAVENONE MONOOXYGENASE_TERPENE SYNTHASE"/>
    <property type="match status" value="1"/>
</dbReference>
<evidence type="ECO:0000256" key="3">
    <source>
        <dbReference type="ARBA" id="ARBA00022723"/>
    </source>
</evidence>
<dbReference type="InterPro" id="IPR036396">
    <property type="entry name" value="Cyt_P450_sf"/>
</dbReference>
<dbReference type="InterPro" id="IPR002401">
    <property type="entry name" value="Cyt_P450_E_grp-I"/>
</dbReference>
<dbReference type="Gene3D" id="1.10.630.10">
    <property type="entry name" value="Cytochrome P450"/>
    <property type="match status" value="1"/>
</dbReference>
<dbReference type="PRINTS" id="PR00463">
    <property type="entry name" value="EP450I"/>
</dbReference>
<evidence type="ECO:0000256" key="2">
    <source>
        <dbReference type="ARBA" id="ARBA00022617"/>
    </source>
</evidence>
<dbReference type="EMBL" id="CP015232">
    <property type="protein sequence ID" value="ANP43434.1"/>
    <property type="molecule type" value="Genomic_DNA"/>
</dbReference>
<dbReference type="PANTHER" id="PTHR24291">
    <property type="entry name" value="CYTOCHROME P450 FAMILY 4"/>
    <property type="match status" value="1"/>
</dbReference>
<dbReference type="GO" id="GO:0020037">
    <property type="term" value="F:heme binding"/>
    <property type="evidence" value="ECO:0007669"/>
    <property type="project" value="InterPro"/>
</dbReference>
<evidence type="ECO:0000313" key="8">
    <source>
        <dbReference type="Proteomes" id="UP000013243"/>
    </source>
</evidence>
<dbReference type="InterPro" id="IPR050196">
    <property type="entry name" value="Cytochrome_P450_Monoox"/>
</dbReference>
<dbReference type="GO" id="GO:0005506">
    <property type="term" value="F:iron ion binding"/>
    <property type="evidence" value="ECO:0007669"/>
    <property type="project" value="InterPro"/>
</dbReference>
<dbReference type="KEGG" id="rmb:K529_022010"/>
<geneLocation type="plasmid" evidence="7 8">
    <name>unnamed2</name>
</geneLocation>
<keyword evidence="7" id="KW-0614">Plasmid</keyword>
<dbReference type="RefSeq" id="WP_046002246.1">
    <property type="nucleotide sequence ID" value="NZ_CP015232.1"/>
</dbReference>
<evidence type="ECO:0000256" key="4">
    <source>
        <dbReference type="ARBA" id="ARBA00023002"/>
    </source>
</evidence>
<name>A0A1B1AA44_9RHOB</name>
<organism evidence="7 8">
    <name type="scientific">Tritonibacter mobilis F1926</name>
    <dbReference type="NCBI Taxonomy" id="1265309"/>
    <lineage>
        <taxon>Bacteria</taxon>
        <taxon>Pseudomonadati</taxon>
        <taxon>Pseudomonadota</taxon>
        <taxon>Alphaproteobacteria</taxon>
        <taxon>Rhodobacterales</taxon>
        <taxon>Paracoccaceae</taxon>
        <taxon>Tritonibacter</taxon>
    </lineage>
</organism>
<keyword evidence="6" id="KW-0503">Monooxygenase</keyword>
<dbReference type="CDD" id="cd00302">
    <property type="entry name" value="cytochrome_P450"/>
    <property type="match status" value="1"/>
</dbReference>
<keyword evidence="5" id="KW-0408">Iron</keyword>
<protein>
    <recommendedName>
        <fullName evidence="9">Cytochrome P450</fullName>
    </recommendedName>
</protein>
<dbReference type="SUPFAM" id="SSF48264">
    <property type="entry name" value="Cytochrome P450"/>
    <property type="match status" value="1"/>
</dbReference>
<dbReference type="InterPro" id="IPR001128">
    <property type="entry name" value="Cyt_P450"/>
</dbReference>
<keyword evidence="4" id="KW-0560">Oxidoreductase</keyword>
<accession>A0A1B1AA44</accession>
<keyword evidence="2" id="KW-0349">Heme</keyword>
<proteinExistence type="inferred from homology"/>
<evidence type="ECO:0000256" key="6">
    <source>
        <dbReference type="ARBA" id="ARBA00023033"/>
    </source>
</evidence>
<gene>
    <name evidence="7" type="ORF">K529_022010</name>
</gene>
<dbReference type="GeneID" id="28252571"/>
<dbReference type="AlphaFoldDB" id="A0A1B1AA44"/>
<evidence type="ECO:0000313" key="7">
    <source>
        <dbReference type="EMBL" id="ANP43434.1"/>
    </source>
</evidence>
<evidence type="ECO:0000256" key="1">
    <source>
        <dbReference type="ARBA" id="ARBA00010617"/>
    </source>
</evidence>
<dbReference type="Pfam" id="PF00067">
    <property type="entry name" value="p450"/>
    <property type="match status" value="1"/>
</dbReference>
<reference evidence="7 8" key="1">
    <citation type="journal article" date="2016" name="ISME J.">
        <title>Global occurrence and heterogeneity of the Roseobacter-clade species Ruegeria mobilis.</title>
        <authorList>
            <person name="Sonnenschein E."/>
            <person name="Gram L."/>
        </authorList>
    </citation>
    <scope>NUCLEOTIDE SEQUENCE [LARGE SCALE GENOMIC DNA]</scope>
    <source>
        <strain evidence="7 8">F1926</strain>
        <plasmid evidence="7 8">unnamed2</plasmid>
    </source>
</reference>
<dbReference type="Proteomes" id="UP000013243">
    <property type="component" value="Plasmid unnamed2"/>
</dbReference>
<dbReference type="GO" id="GO:0016705">
    <property type="term" value="F:oxidoreductase activity, acting on paired donors, with incorporation or reduction of molecular oxygen"/>
    <property type="evidence" value="ECO:0007669"/>
    <property type="project" value="InterPro"/>
</dbReference>